<name>A0AAV7SB01_PLEWA</name>
<evidence type="ECO:0000313" key="2">
    <source>
        <dbReference type="EMBL" id="KAJ1162111.1"/>
    </source>
</evidence>
<evidence type="ECO:0000313" key="3">
    <source>
        <dbReference type="Proteomes" id="UP001066276"/>
    </source>
</evidence>
<dbReference type="Proteomes" id="UP001066276">
    <property type="component" value="Chromosome 4_2"/>
</dbReference>
<gene>
    <name evidence="2" type="ORF">NDU88_002589</name>
</gene>
<evidence type="ECO:0000256" key="1">
    <source>
        <dbReference type="SAM" id="MobiDB-lite"/>
    </source>
</evidence>
<accession>A0AAV7SB01</accession>
<feature type="compositionally biased region" description="Basic and acidic residues" evidence="1">
    <location>
        <begin position="63"/>
        <end position="99"/>
    </location>
</feature>
<dbReference type="EMBL" id="JANPWB010000008">
    <property type="protein sequence ID" value="KAJ1162111.1"/>
    <property type="molecule type" value="Genomic_DNA"/>
</dbReference>
<keyword evidence="3" id="KW-1185">Reference proteome</keyword>
<feature type="region of interest" description="Disordered" evidence="1">
    <location>
        <begin position="63"/>
        <end position="121"/>
    </location>
</feature>
<sequence length="158" mass="17905">MLLGRFSIIPPGAAKEVPSPDIGQAIWTWETQSCRTYVAGERSDALRLCTWNNVPTYLRRESHPEAVRRKARDIRGAAEARGERAVDRKMDRKEKDPRQQPRQPTEAATELPAKPKSLGGGLRPAIALEGHGYYRYEITYAVTYSLGHRGQERYREGL</sequence>
<proteinExistence type="predicted"/>
<organism evidence="2 3">
    <name type="scientific">Pleurodeles waltl</name>
    <name type="common">Iberian ribbed newt</name>
    <dbReference type="NCBI Taxonomy" id="8319"/>
    <lineage>
        <taxon>Eukaryota</taxon>
        <taxon>Metazoa</taxon>
        <taxon>Chordata</taxon>
        <taxon>Craniata</taxon>
        <taxon>Vertebrata</taxon>
        <taxon>Euteleostomi</taxon>
        <taxon>Amphibia</taxon>
        <taxon>Batrachia</taxon>
        <taxon>Caudata</taxon>
        <taxon>Salamandroidea</taxon>
        <taxon>Salamandridae</taxon>
        <taxon>Pleurodelinae</taxon>
        <taxon>Pleurodeles</taxon>
    </lineage>
</organism>
<comment type="caution">
    <text evidence="2">The sequence shown here is derived from an EMBL/GenBank/DDBJ whole genome shotgun (WGS) entry which is preliminary data.</text>
</comment>
<protein>
    <submittedName>
        <fullName evidence="2">Uncharacterized protein</fullName>
    </submittedName>
</protein>
<dbReference type="AlphaFoldDB" id="A0AAV7SB01"/>
<reference evidence="2" key="1">
    <citation type="journal article" date="2022" name="bioRxiv">
        <title>Sequencing and chromosome-scale assembly of the giantPleurodeles waltlgenome.</title>
        <authorList>
            <person name="Brown T."/>
            <person name="Elewa A."/>
            <person name="Iarovenko S."/>
            <person name="Subramanian E."/>
            <person name="Araus A.J."/>
            <person name="Petzold A."/>
            <person name="Susuki M."/>
            <person name="Suzuki K.-i.T."/>
            <person name="Hayashi T."/>
            <person name="Toyoda A."/>
            <person name="Oliveira C."/>
            <person name="Osipova E."/>
            <person name="Leigh N.D."/>
            <person name="Simon A."/>
            <person name="Yun M.H."/>
        </authorList>
    </citation>
    <scope>NUCLEOTIDE SEQUENCE</scope>
    <source>
        <strain evidence="2">20211129_DDA</strain>
        <tissue evidence="2">Liver</tissue>
    </source>
</reference>